<feature type="transmembrane region" description="Helical" evidence="7">
    <location>
        <begin position="71"/>
        <end position="92"/>
    </location>
</feature>
<comment type="similarity">
    <text evidence="2 7">Belongs to the UPF0056 (MarC) family.</text>
</comment>
<dbReference type="RefSeq" id="WP_171220068.1">
    <property type="nucleotide sequence ID" value="NZ_JABEPP010000006.1"/>
</dbReference>
<evidence type="ECO:0000256" key="2">
    <source>
        <dbReference type="ARBA" id="ARBA00009784"/>
    </source>
</evidence>
<gene>
    <name evidence="8" type="ORF">HJG44_19760</name>
</gene>
<comment type="caution">
    <text evidence="8">The sequence shown here is derived from an EMBL/GenBank/DDBJ whole genome shotgun (WGS) entry which is preliminary data.</text>
</comment>
<reference evidence="8 9" key="1">
    <citation type="submission" date="2020-04" db="EMBL/GenBank/DDBJ databases">
        <title>Enterovirga sp. isolate from soil.</title>
        <authorList>
            <person name="Chea S."/>
            <person name="Kim D.-U."/>
        </authorList>
    </citation>
    <scope>NUCLEOTIDE SEQUENCE [LARGE SCALE GENOMIC DNA]</scope>
    <source>
        <strain evidence="8 9">DB1703</strain>
    </source>
</reference>
<feature type="transmembrane region" description="Helical" evidence="7">
    <location>
        <begin position="178"/>
        <end position="198"/>
    </location>
</feature>
<dbReference type="Pfam" id="PF01914">
    <property type="entry name" value="MarC"/>
    <property type="match status" value="1"/>
</dbReference>
<evidence type="ECO:0000256" key="6">
    <source>
        <dbReference type="ARBA" id="ARBA00023136"/>
    </source>
</evidence>
<feature type="transmembrane region" description="Helical" evidence="7">
    <location>
        <begin position="147"/>
        <end position="166"/>
    </location>
</feature>
<dbReference type="PANTHER" id="PTHR33508:SF1">
    <property type="entry name" value="UPF0056 MEMBRANE PROTEIN YHCE"/>
    <property type="match status" value="1"/>
</dbReference>
<dbReference type="Proteomes" id="UP000564885">
    <property type="component" value="Unassembled WGS sequence"/>
</dbReference>
<organism evidence="8 9">
    <name type="scientific">Enterovirga aerilata</name>
    <dbReference type="NCBI Taxonomy" id="2730920"/>
    <lineage>
        <taxon>Bacteria</taxon>
        <taxon>Pseudomonadati</taxon>
        <taxon>Pseudomonadota</taxon>
        <taxon>Alphaproteobacteria</taxon>
        <taxon>Hyphomicrobiales</taxon>
        <taxon>Methylobacteriaceae</taxon>
        <taxon>Enterovirga</taxon>
    </lineage>
</organism>
<name>A0A849IES9_9HYPH</name>
<dbReference type="NCBIfam" id="TIGR00427">
    <property type="entry name" value="NAAT family transporter"/>
    <property type="match status" value="1"/>
</dbReference>
<evidence type="ECO:0000256" key="4">
    <source>
        <dbReference type="ARBA" id="ARBA00022692"/>
    </source>
</evidence>
<dbReference type="EMBL" id="JABEPP010000006">
    <property type="protein sequence ID" value="NNM74600.1"/>
    <property type="molecule type" value="Genomic_DNA"/>
</dbReference>
<evidence type="ECO:0000256" key="1">
    <source>
        <dbReference type="ARBA" id="ARBA00004651"/>
    </source>
</evidence>
<proteinExistence type="inferred from homology"/>
<protein>
    <recommendedName>
        <fullName evidence="7">UPF0056 membrane protein</fullName>
    </recommendedName>
</protein>
<evidence type="ECO:0000256" key="5">
    <source>
        <dbReference type="ARBA" id="ARBA00022989"/>
    </source>
</evidence>
<feature type="transmembrane region" description="Helical" evidence="7">
    <location>
        <begin position="40"/>
        <end position="59"/>
    </location>
</feature>
<dbReference type="PANTHER" id="PTHR33508">
    <property type="entry name" value="UPF0056 MEMBRANE PROTEIN YHCE"/>
    <property type="match status" value="1"/>
</dbReference>
<evidence type="ECO:0000313" key="8">
    <source>
        <dbReference type="EMBL" id="NNM74600.1"/>
    </source>
</evidence>
<comment type="subcellular location">
    <subcellularLocation>
        <location evidence="1 7">Cell membrane</location>
        <topology evidence="1 7">Multi-pass membrane protein</topology>
    </subcellularLocation>
</comment>
<keyword evidence="3" id="KW-1003">Cell membrane</keyword>
<feature type="transmembrane region" description="Helical" evidence="7">
    <location>
        <begin position="6"/>
        <end position="28"/>
    </location>
</feature>
<keyword evidence="5 7" id="KW-1133">Transmembrane helix</keyword>
<keyword evidence="4 7" id="KW-0812">Transmembrane</keyword>
<feature type="transmembrane region" description="Helical" evidence="7">
    <location>
        <begin position="113"/>
        <end position="135"/>
    </location>
</feature>
<keyword evidence="9" id="KW-1185">Reference proteome</keyword>
<dbReference type="AlphaFoldDB" id="A0A849IES9"/>
<evidence type="ECO:0000313" key="9">
    <source>
        <dbReference type="Proteomes" id="UP000564885"/>
    </source>
</evidence>
<dbReference type="InterPro" id="IPR002771">
    <property type="entry name" value="Multi_antbiot-R_MarC"/>
</dbReference>
<evidence type="ECO:0000256" key="7">
    <source>
        <dbReference type="RuleBase" id="RU362048"/>
    </source>
</evidence>
<dbReference type="GO" id="GO:0005886">
    <property type="term" value="C:plasma membrane"/>
    <property type="evidence" value="ECO:0007669"/>
    <property type="project" value="UniProtKB-SubCell"/>
</dbReference>
<keyword evidence="6 7" id="KW-0472">Membrane</keyword>
<sequence>MSNFALSVLVTLVVTVEPLGTALLFLGLTPGMGMDERRAIALRAVAIATAVLLVFALGGAQLLELLQISTAAFQIAGGLLLLLASIDLIFAHRTGLSSITTDETREAAATHDIAVFPLAIPLIAGPGAMTAVILLMQRASGTAEMSLVLGLLLVVMIATALTLLLAPRLVQLLGITGVNVVARVSGILLAALAMQFVLDGLRASGIFTHVP</sequence>
<accession>A0A849IES9</accession>
<evidence type="ECO:0000256" key="3">
    <source>
        <dbReference type="ARBA" id="ARBA00022475"/>
    </source>
</evidence>